<evidence type="ECO:0000313" key="2">
    <source>
        <dbReference type="EMBL" id="ATX77169.1"/>
    </source>
</evidence>
<dbReference type="SUPFAM" id="SSF46689">
    <property type="entry name" value="Homeodomain-like"/>
    <property type="match status" value="1"/>
</dbReference>
<comment type="similarity">
    <text evidence="1">Belongs to the transposase 8 family.</text>
</comment>
<sequence>MRISRFSDDQIADILQQDRAGVRVVDLCRTHRISSATFYKWRAKFGGVGESGVKYIKELEGEVRRLKKLYADEKIKAEMAKAIIVKKL</sequence>
<gene>
    <name evidence="2" type="ORF">REIFOR_02034</name>
</gene>
<accession>A0A2K8KSW7</accession>
<dbReference type="OrthoDB" id="9774685at2"/>
<dbReference type="GO" id="GO:0006313">
    <property type="term" value="P:DNA transposition"/>
    <property type="evidence" value="ECO:0007669"/>
    <property type="project" value="InterPro"/>
</dbReference>
<proteinExistence type="inferred from homology"/>
<dbReference type="RefSeq" id="WP_100257447.1">
    <property type="nucleotide sequence ID" value="NZ_CP011797.1"/>
</dbReference>
<protein>
    <submittedName>
        <fullName evidence="2">Transposase, IS3 family</fullName>
    </submittedName>
</protein>
<dbReference type="InterPro" id="IPR009057">
    <property type="entry name" value="Homeodomain-like_sf"/>
</dbReference>
<dbReference type="InterPro" id="IPR052546">
    <property type="entry name" value="Transposase_8_domain"/>
</dbReference>
<dbReference type="Proteomes" id="UP000229757">
    <property type="component" value="Chromosome"/>
</dbReference>
<dbReference type="PANTHER" id="PTHR33609">
    <property type="entry name" value="LOW CALCIUM RESPONSE LOCUS PROTEIN S"/>
    <property type="match status" value="1"/>
</dbReference>
<name>A0A2K8KSW7_9GAMM</name>
<dbReference type="KEGG" id="rfo:REIFOR_02034"/>
<dbReference type="PANTHER" id="PTHR33609:SF1">
    <property type="entry name" value="TRANSPOSASE"/>
    <property type="match status" value="1"/>
</dbReference>
<organism evidence="2 3">
    <name type="scientific">Reinekea forsetii</name>
    <dbReference type="NCBI Taxonomy" id="1336806"/>
    <lineage>
        <taxon>Bacteria</taxon>
        <taxon>Pseudomonadati</taxon>
        <taxon>Pseudomonadota</taxon>
        <taxon>Gammaproteobacteria</taxon>
        <taxon>Oceanospirillales</taxon>
        <taxon>Saccharospirillaceae</taxon>
        <taxon>Reinekea</taxon>
    </lineage>
</organism>
<dbReference type="GO" id="GO:0003677">
    <property type="term" value="F:DNA binding"/>
    <property type="evidence" value="ECO:0007669"/>
    <property type="project" value="InterPro"/>
</dbReference>
<dbReference type="GO" id="GO:0004803">
    <property type="term" value="F:transposase activity"/>
    <property type="evidence" value="ECO:0007669"/>
    <property type="project" value="InterPro"/>
</dbReference>
<dbReference type="EMBL" id="CP011797">
    <property type="protein sequence ID" value="ATX77169.1"/>
    <property type="molecule type" value="Genomic_DNA"/>
</dbReference>
<reference evidence="2 3" key="1">
    <citation type="journal article" date="2017" name="Environ. Microbiol.">
        <title>Genomic and physiological analyses of 'Reinekea forsetii' reveal a versatile opportunistic lifestyle during spring algae blooms.</title>
        <authorList>
            <person name="Avci B."/>
            <person name="Hahnke R.L."/>
            <person name="Chafee M."/>
            <person name="Fischer T."/>
            <person name="Gruber-Vodicka H."/>
            <person name="Tegetmeyer H.E."/>
            <person name="Harder J."/>
            <person name="Fuchs B.M."/>
            <person name="Amann R.I."/>
            <person name="Teeling H."/>
        </authorList>
    </citation>
    <scope>NUCLEOTIDE SEQUENCE [LARGE SCALE GENOMIC DNA]</scope>
    <source>
        <strain evidence="2 3">Hel1_31_D35</strain>
    </source>
</reference>
<keyword evidence="3" id="KW-1185">Reference proteome</keyword>
<dbReference type="AlphaFoldDB" id="A0A2K8KSW7"/>
<dbReference type="Pfam" id="PF01527">
    <property type="entry name" value="HTH_Tnp_1"/>
    <property type="match status" value="1"/>
</dbReference>
<evidence type="ECO:0000313" key="3">
    <source>
        <dbReference type="Proteomes" id="UP000229757"/>
    </source>
</evidence>
<evidence type="ECO:0000256" key="1">
    <source>
        <dbReference type="ARBA" id="ARBA00009964"/>
    </source>
</evidence>
<dbReference type="InterPro" id="IPR002514">
    <property type="entry name" value="Transposase_8"/>
</dbReference>